<name>A0ABS9HJ60_9CORY</name>
<organism evidence="6 7">
    <name type="scientific">Corynebacterium parakroppenstedtii</name>
    <dbReference type="NCBI Taxonomy" id="2828363"/>
    <lineage>
        <taxon>Bacteria</taxon>
        <taxon>Bacillati</taxon>
        <taxon>Actinomycetota</taxon>
        <taxon>Actinomycetes</taxon>
        <taxon>Mycobacteriales</taxon>
        <taxon>Corynebacteriaceae</taxon>
        <taxon>Corynebacterium</taxon>
    </lineage>
</organism>
<keyword evidence="4" id="KW-0472">Membrane</keyword>
<evidence type="ECO:0000256" key="2">
    <source>
        <dbReference type="ARBA" id="ARBA00093774"/>
    </source>
</evidence>
<evidence type="ECO:0000313" key="6">
    <source>
        <dbReference type="EMBL" id="MCF6773256.1"/>
    </source>
</evidence>
<accession>A0ABS9HJ60</accession>
<feature type="compositionally biased region" description="Basic and acidic residues" evidence="3">
    <location>
        <begin position="7"/>
        <end position="27"/>
    </location>
</feature>
<evidence type="ECO:0000256" key="1">
    <source>
        <dbReference type="ARBA" id="ARBA00022729"/>
    </source>
</evidence>
<evidence type="ECO:0000259" key="5">
    <source>
        <dbReference type="Pfam" id="PF26580"/>
    </source>
</evidence>
<dbReference type="GeneID" id="92726102"/>
<keyword evidence="1" id="KW-0732">Signal</keyword>
<dbReference type="Pfam" id="PF26580">
    <property type="entry name" value="Mtb12_C"/>
    <property type="match status" value="1"/>
</dbReference>
<feature type="region of interest" description="Disordered" evidence="3">
    <location>
        <begin position="1"/>
        <end position="27"/>
    </location>
</feature>
<feature type="region of interest" description="Disordered" evidence="3">
    <location>
        <begin position="82"/>
        <end position="184"/>
    </location>
</feature>
<feature type="compositionally biased region" description="Low complexity" evidence="3">
    <location>
        <begin position="122"/>
        <end position="164"/>
    </location>
</feature>
<evidence type="ECO:0000313" key="7">
    <source>
        <dbReference type="Proteomes" id="UP001200604"/>
    </source>
</evidence>
<dbReference type="RefSeq" id="WP_046202484.1">
    <property type="nucleotide sequence ID" value="NZ_JAGSNY010000001.1"/>
</dbReference>
<feature type="compositionally biased region" description="Basic and acidic residues" evidence="3">
    <location>
        <begin position="165"/>
        <end position="184"/>
    </location>
</feature>
<feature type="compositionally biased region" description="Basic residues" evidence="3">
    <location>
        <begin position="98"/>
        <end position="107"/>
    </location>
</feature>
<evidence type="ECO:0000256" key="3">
    <source>
        <dbReference type="SAM" id="MobiDB-lite"/>
    </source>
</evidence>
<comment type="similarity">
    <text evidence="2">Belongs to the MTB12 family.</text>
</comment>
<gene>
    <name evidence="6" type="ORF">L3H44_02360</name>
</gene>
<keyword evidence="4" id="KW-1133">Transmembrane helix</keyword>
<dbReference type="EMBL" id="JAKJKU010000001">
    <property type="protein sequence ID" value="MCF6773256.1"/>
    <property type="molecule type" value="Genomic_DNA"/>
</dbReference>
<proteinExistence type="inferred from homology"/>
<evidence type="ECO:0000256" key="4">
    <source>
        <dbReference type="SAM" id="Phobius"/>
    </source>
</evidence>
<feature type="transmembrane region" description="Helical" evidence="4">
    <location>
        <begin position="35"/>
        <end position="59"/>
    </location>
</feature>
<protein>
    <recommendedName>
        <fullName evidence="5">Low molecular weight antigen MTB12-like C-terminal domain-containing protein</fullName>
    </recommendedName>
</protein>
<dbReference type="Proteomes" id="UP001200604">
    <property type="component" value="Unassembled WGS sequence"/>
</dbReference>
<dbReference type="InterPro" id="IPR058644">
    <property type="entry name" value="Mtb12-like_C"/>
</dbReference>
<reference evidence="6 7" key="1">
    <citation type="submission" date="2022-01" db="EMBL/GenBank/DDBJ databases">
        <title>Identification and Characterization of Corynebacterium sp.</title>
        <authorList>
            <person name="Luo Q."/>
            <person name="Qu P."/>
            <person name="Chen Q."/>
        </authorList>
    </citation>
    <scope>NUCLEOTIDE SEQUENCE [LARGE SCALE GENOMIC DNA]</scope>
    <source>
        <strain evidence="6 7">MC-12</strain>
    </source>
</reference>
<keyword evidence="7" id="KW-1185">Reference proteome</keyword>
<keyword evidence="4" id="KW-0812">Transmembrane</keyword>
<comment type="caution">
    <text evidence="6">The sequence shown here is derived from an EMBL/GenBank/DDBJ whole genome shotgun (WGS) entry which is preliminary data.</text>
</comment>
<feature type="domain" description="Low molecular weight antigen MTB12-like C-terminal" evidence="5">
    <location>
        <begin position="186"/>
        <end position="305"/>
    </location>
</feature>
<sequence>MTSEPSSPHDHELPADQDPEVPHRSSDQRLRFSPAITIAAFIVALACLVTAVAAVTMAVHSNRQAQRSDERVAELVDAIEYGGDSSVDPSTSNTARSSSKKTNKKKTSATPKGGDKAKAADTAKGGNKAKAADTAKGQNKAQNAKAADGAASRGGSNNHGNSNNHDGKKSDNHQNEAPAAEDKSIPEPTADELLHSVLAASDDSLSSSERYFYATDGAAAGPTLDEVARIRASAAPPAGAEDVIGGLSYEVSDIVTKGDTATAKITLVFPGGWGKWDYPNSEFKYVDGTWKLQKSSVCNLAKAAWIGCY</sequence>